<feature type="non-terminal residue" evidence="2">
    <location>
        <position position="342"/>
    </location>
</feature>
<name>A0A1Q3DJR8_CEPFO</name>
<dbReference type="EMBL" id="BDDD01011239">
    <property type="protein sequence ID" value="GAV92760.1"/>
    <property type="molecule type" value="Genomic_DNA"/>
</dbReference>
<dbReference type="Proteomes" id="UP000187406">
    <property type="component" value="Unassembled WGS sequence"/>
</dbReference>
<evidence type="ECO:0000313" key="3">
    <source>
        <dbReference type="Proteomes" id="UP000187406"/>
    </source>
</evidence>
<feature type="non-terminal residue" evidence="2">
    <location>
        <position position="1"/>
    </location>
</feature>
<dbReference type="InParanoid" id="A0A1Q3DJR8"/>
<keyword evidence="3" id="KW-1185">Reference proteome</keyword>
<protein>
    <submittedName>
        <fullName evidence="2">Zf-RVT domain-containing protein</fullName>
    </submittedName>
</protein>
<dbReference type="AlphaFoldDB" id="A0A1Q3DJR8"/>
<evidence type="ECO:0000259" key="1">
    <source>
        <dbReference type="Pfam" id="PF13966"/>
    </source>
</evidence>
<dbReference type="PANTHER" id="PTHR33116:SF76">
    <property type="entry name" value="DUF4283 DOMAIN-CONTAINING PROTEIN"/>
    <property type="match status" value="1"/>
</dbReference>
<reference evidence="3" key="1">
    <citation type="submission" date="2016-04" db="EMBL/GenBank/DDBJ databases">
        <title>Cephalotus genome sequencing.</title>
        <authorList>
            <person name="Fukushima K."/>
            <person name="Hasebe M."/>
            <person name="Fang X."/>
        </authorList>
    </citation>
    <scope>NUCLEOTIDE SEQUENCE [LARGE SCALE GENOMIC DNA]</scope>
    <source>
        <strain evidence="3">cv. St1</strain>
    </source>
</reference>
<accession>A0A1Q3DJR8</accession>
<proteinExistence type="predicted"/>
<comment type="caution">
    <text evidence="2">The sequence shown here is derived from an EMBL/GenBank/DDBJ whole genome shotgun (WGS) entry which is preliminary data.</text>
</comment>
<gene>
    <name evidence="2" type="ORF">CFOL_v3_36138</name>
</gene>
<dbReference type="STRING" id="3775.A0A1Q3DJR8"/>
<organism evidence="2 3">
    <name type="scientific">Cephalotus follicularis</name>
    <name type="common">Albany pitcher plant</name>
    <dbReference type="NCBI Taxonomy" id="3775"/>
    <lineage>
        <taxon>Eukaryota</taxon>
        <taxon>Viridiplantae</taxon>
        <taxon>Streptophyta</taxon>
        <taxon>Embryophyta</taxon>
        <taxon>Tracheophyta</taxon>
        <taxon>Spermatophyta</taxon>
        <taxon>Magnoliopsida</taxon>
        <taxon>eudicotyledons</taxon>
        <taxon>Gunneridae</taxon>
        <taxon>Pentapetalae</taxon>
        <taxon>rosids</taxon>
        <taxon>fabids</taxon>
        <taxon>Oxalidales</taxon>
        <taxon>Cephalotaceae</taxon>
        <taxon>Cephalotus</taxon>
    </lineage>
</organism>
<feature type="domain" description="Reverse transcriptase zinc-binding" evidence="1">
    <location>
        <begin position="259"/>
        <end position="341"/>
    </location>
</feature>
<dbReference type="Pfam" id="PF13966">
    <property type="entry name" value="zf-RVT"/>
    <property type="match status" value="1"/>
</dbReference>
<evidence type="ECO:0000313" key="2">
    <source>
        <dbReference type="EMBL" id="GAV92760.1"/>
    </source>
</evidence>
<sequence length="342" mass="39376">NTRRTILQRLCFQEGTLPVTYLGLPLITKRLSKADCFPLVERILSRTKSWVCKSLSFAGCLQLVKATLANMHTYWCSTFLLPSSTISACENALRNFLWGQQGRGKVRWNEVCKPVDEGGLGIKDTKTWNKSLLLKQIWQVLVANTLWARGLLSWSWRQTLLLRPLARTHLIYRCGNGELFSLWFDPWLHGVSVHALYGHRVMLDIGLDRMAKIKDILWEGQWCWPQISCDLIDLQRRTHDIPISSTPDRIFWDKVGGSFSTSRAWDGIRTVSNKVSWHSLVWHPQKIPKHAFCLWLALRGAHRTRDKLVSIGVVQSAMCTFHCGLLESNDHLFFQCPYSMKV</sequence>
<dbReference type="PANTHER" id="PTHR33116">
    <property type="entry name" value="REVERSE TRANSCRIPTASE ZINC-BINDING DOMAIN-CONTAINING PROTEIN-RELATED-RELATED"/>
    <property type="match status" value="1"/>
</dbReference>
<dbReference type="OrthoDB" id="2288491at2759"/>
<dbReference type="InterPro" id="IPR026960">
    <property type="entry name" value="RVT-Znf"/>
</dbReference>